<dbReference type="GO" id="GO:0016020">
    <property type="term" value="C:membrane"/>
    <property type="evidence" value="ECO:0007669"/>
    <property type="project" value="TreeGrafter"/>
</dbReference>
<dbReference type="PANTHER" id="PTHR44196">
    <property type="entry name" value="DEHYDROGENASE/REDUCTASE SDR FAMILY MEMBER 7B"/>
    <property type="match status" value="1"/>
</dbReference>
<dbReference type="GO" id="GO:0016491">
    <property type="term" value="F:oxidoreductase activity"/>
    <property type="evidence" value="ECO:0007669"/>
    <property type="project" value="UniProtKB-KW"/>
</dbReference>
<protein>
    <submittedName>
        <fullName evidence="5">Putative oxidoreductase</fullName>
    </submittedName>
</protein>
<keyword evidence="6" id="KW-1185">Reference proteome</keyword>
<dbReference type="AlphaFoldDB" id="A0A327QYM8"/>
<evidence type="ECO:0000256" key="1">
    <source>
        <dbReference type="ARBA" id="ARBA00006484"/>
    </source>
</evidence>
<dbReference type="InterPro" id="IPR020904">
    <property type="entry name" value="Sc_DH/Rdtase_CS"/>
</dbReference>
<dbReference type="PANTHER" id="PTHR44196:SF1">
    <property type="entry name" value="DEHYDROGENASE_REDUCTASE SDR FAMILY MEMBER 7B"/>
    <property type="match status" value="1"/>
</dbReference>
<reference evidence="5 6" key="1">
    <citation type="submission" date="2018-06" db="EMBL/GenBank/DDBJ databases">
        <title>Genomic Encyclopedia of Archaeal and Bacterial Type Strains, Phase II (KMG-II): from individual species to whole genera.</title>
        <authorList>
            <person name="Goeker M."/>
        </authorList>
    </citation>
    <scope>NUCLEOTIDE SEQUENCE [LARGE SCALE GENOMIC DNA]</scope>
    <source>
        <strain evidence="5 6">DSM 23857</strain>
    </source>
</reference>
<evidence type="ECO:0000256" key="3">
    <source>
        <dbReference type="RuleBase" id="RU000363"/>
    </source>
</evidence>
<dbReference type="InterPro" id="IPR057326">
    <property type="entry name" value="KR_dom"/>
</dbReference>
<dbReference type="InterPro" id="IPR002347">
    <property type="entry name" value="SDR_fam"/>
</dbReference>
<feature type="domain" description="Ketoreductase" evidence="4">
    <location>
        <begin position="6"/>
        <end position="192"/>
    </location>
</feature>
<dbReference type="RefSeq" id="WP_111596965.1">
    <property type="nucleotide sequence ID" value="NZ_QLLL01000002.1"/>
</dbReference>
<dbReference type="PRINTS" id="PR00081">
    <property type="entry name" value="GDHRDH"/>
</dbReference>
<dbReference type="SMART" id="SM00822">
    <property type="entry name" value="PKS_KR"/>
    <property type="match status" value="1"/>
</dbReference>
<name>A0A327QYM8_9BACT</name>
<dbReference type="Proteomes" id="UP000249547">
    <property type="component" value="Unassembled WGS sequence"/>
</dbReference>
<organism evidence="5 6">
    <name type="scientific">Chitinophaga skermanii</name>
    <dbReference type="NCBI Taxonomy" id="331697"/>
    <lineage>
        <taxon>Bacteria</taxon>
        <taxon>Pseudomonadati</taxon>
        <taxon>Bacteroidota</taxon>
        <taxon>Chitinophagia</taxon>
        <taxon>Chitinophagales</taxon>
        <taxon>Chitinophagaceae</taxon>
        <taxon>Chitinophaga</taxon>
    </lineage>
</organism>
<dbReference type="InterPro" id="IPR036291">
    <property type="entry name" value="NAD(P)-bd_dom_sf"/>
</dbReference>
<dbReference type="PRINTS" id="PR00080">
    <property type="entry name" value="SDRFAMILY"/>
</dbReference>
<dbReference type="EMBL" id="QLLL01000002">
    <property type="protein sequence ID" value="RAJ08868.1"/>
    <property type="molecule type" value="Genomic_DNA"/>
</dbReference>
<dbReference type="SUPFAM" id="SSF51735">
    <property type="entry name" value="NAD(P)-binding Rossmann-fold domains"/>
    <property type="match status" value="1"/>
</dbReference>
<dbReference type="PROSITE" id="PS00061">
    <property type="entry name" value="ADH_SHORT"/>
    <property type="match status" value="1"/>
</dbReference>
<dbReference type="OrthoDB" id="9810734at2"/>
<evidence type="ECO:0000313" key="5">
    <source>
        <dbReference type="EMBL" id="RAJ08868.1"/>
    </source>
</evidence>
<comment type="similarity">
    <text evidence="1 3">Belongs to the short-chain dehydrogenases/reductases (SDR) family.</text>
</comment>
<evidence type="ECO:0000313" key="6">
    <source>
        <dbReference type="Proteomes" id="UP000249547"/>
    </source>
</evidence>
<dbReference type="Pfam" id="PF00106">
    <property type="entry name" value="adh_short"/>
    <property type="match status" value="1"/>
</dbReference>
<comment type="caution">
    <text evidence="5">The sequence shown here is derived from an EMBL/GenBank/DDBJ whole genome shotgun (WGS) entry which is preliminary data.</text>
</comment>
<evidence type="ECO:0000256" key="2">
    <source>
        <dbReference type="ARBA" id="ARBA00023002"/>
    </source>
</evidence>
<proteinExistence type="inferred from homology"/>
<gene>
    <name evidence="5" type="ORF">LX64_01522</name>
</gene>
<evidence type="ECO:0000259" key="4">
    <source>
        <dbReference type="SMART" id="SM00822"/>
    </source>
</evidence>
<accession>A0A327QYM8</accession>
<sequence>MNTNNKTILITGGGSGIGFEIAKLFSAQGNKVIIAGRSEQRLQAAVTALPGGSYIVADITNHADVDKLVADIKTHHSDLSILINNAGAAFKYDLNASTDAYGMALAEFQANLLAPIHLTEQLLPLLKQQPEAAIVNVSSIVAFAPSKNLPTYAASKSALHSYTQALRLALADTNVKVFELMPPLVNTDFSEMIGGKEHGMPAIDVAKGLLEGLKNDTEEMHIGQTAEFRKFFFASPEEAVIAFNKGR</sequence>
<dbReference type="Gene3D" id="3.40.50.720">
    <property type="entry name" value="NAD(P)-binding Rossmann-like Domain"/>
    <property type="match status" value="1"/>
</dbReference>
<keyword evidence="2" id="KW-0560">Oxidoreductase</keyword>